<evidence type="ECO:0000256" key="1">
    <source>
        <dbReference type="ARBA" id="ARBA00022630"/>
    </source>
</evidence>
<dbReference type="Gene3D" id="3.50.50.60">
    <property type="entry name" value="FAD/NAD(P)-binding domain"/>
    <property type="match status" value="1"/>
</dbReference>
<gene>
    <name evidence="4" type="ORF">HKI87_04g30170</name>
</gene>
<name>A0AAX4P574_9CHLO</name>
<reference evidence="4 5" key="1">
    <citation type="submission" date="2024-03" db="EMBL/GenBank/DDBJ databases">
        <title>Complete genome sequence of the green alga Chloropicon roscoffensis RCC1871.</title>
        <authorList>
            <person name="Lemieux C."/>
            <person name="Pombert J.-F."/>
            <person name="Otis C."/>
            <person name="Turmel M."/>
        </authorList>
    </citation>
    <scope>NUCLEOTIDE SEQUENCE [LARGE SCALE GENOMIC DNA]</scope>
    <source>
        <strain evidence="4 5">RCC1871</strain>
    </source>
</reference>
<dbReference type="Gene3D" id="3.30.9.10">
    <property type="entry name" value="D-Amino Acid Oxidase, subunit A, domain 2"/>
    <property type="match status" value="1"/>
</dbReference>
<dbReference type="Pfam" id="PF01494">
    <property type="entry name" value="FAD_binding_3"/>
    <property type="match status" value="1"/>
</dbReference>
<evidence type="ECO:0000256" key="2">
    <source>
        <dbReference type="ARBA" id="ARBA00022827"/>
    </source>
</evidence>
<accession>A0AAX4P574</accession>
<dbReference type="EMBL" id="CP151504">
    <property type="protein sequence ID" value="WZN61482.1"/>
    <property type="molecule type" value="Genomic_DNA"/>
</dbReference>
<dbReference type="GO" id="GO:0071949">
    <property type="term" value="F:FAD binding"/>
    <property type="evidence" value="ECO:0007669"/>
    <property type="project" value="InterPro"/>
</dbReference>
<dbReference type="InterPro" id="IPR050641">
    <property type="entry name" value="RIFMO-like"/>
</dbReference>
<dbReference type="GO" id="GO:0005739">
    <property type="term" value="C:mitochondrion"/>
    <property type="evidence" value="ECO:0007669"/>
    <property type="project" value="TreeGrafter"/>
</dbReference>
<evidence type="ECO:0000313" key="4">
    <source>
        <dbReference type="EMBL" id="WZN61482.1"/>
    </source>
</evidence>
<dbReference type="PANTHER" id="PTHR43004:SF6">
    <property type="entry name" value="FAD_NAD(P)-BINDING OXIDOREDUCTASE FAMILY PROTEIN"/>
    <property type="match status" value="1"/>
</dbReference>
<dbReference type="InterPro" id="IPR036188">
    <property type="entry name" value="FAD/NAD-bd_sf"/>
</dbReference>
<dbReference type="AlphaFoldDB" id="A0AAX4P574"/>
<dbReference type="PANTHER" id="PTHR43004">
    <property type="entry name" value="TRK SYSTEM POTASSIUM UPTAKE PROTEIN"/>
    <property type="match status" value="1"/>
</dbReference>
<protein>
    <submittedName>
        <fullName evidence="4">Polyketide hydroxylase</fullName>
    </submittedName>
</protein>
<dbReference type="InterPro" id="IPR002938">
    <property type="entry name" value="FAD-bd"/>
</dbReference>
<organism evidence="4 5">
    <name type="scientific">Chloropicon roscoffensis</name>
    <dbReference type="NCBI Taxonomy" id="1461544"/>
    <lineage>
        <taxon>Eukaryota</taxon>
        <taxon>Viridiplantae</taxon>
        <taxon>Chlorophyta</taxon>
        <taxon>Chloropicophyceae</taxon>
        <taxon>Chloropicales</taxon>
        <taxon>Chloropicaceae</taxon>
        <taxon>Chloropicon</taxon>
    </lineage>
</organism>
<evidence type="ECO:0000259" key="3">
    <source>
        <dbReference type="Pfam" id="PF01494"/>
    </source>
</evidence>
<sequence length="688" mass="74614">MLRRVRLHGNLHALWRWGAGATRGSSPGPATLVRHAATSTVSDGPSFDRDVLRTSVAIVGGGPTGVTLSLLLSSFGVPNVVVERKTRSTDHPQAHFINTRTMEVFRQLGGLADGVRRKSPPLREWSNFRYCESVLGHTFGEIDHFEDYAAGPNASLSPSEVVHLSQNRLLPMMMRELEASPHSRFLAGREFVSLEQVEGGVRLGTSDGLGGSGAIEAAYVVGCDGARSPVRGAAGIGMQGDPNMQSIMNIHFESPALARALKSEGREAMLYFVYNPKVVGVIVAHSIEDGDFVAQIPFFPPLEKAEAYTADRCQAILANAIGRDVGATVLGVRPWNMSALVADTFRSGRVFLAGDAAHLFPPAGGFGMNTGIQDAHNLAWRLAYALGGSARPSVLDGYSRERRKVAVKNTCLSVANFDETVKVARAFGLDPGLAKGLMGALSPASGIPGLRQPAETLAESILSLGKLQTSPWSPLRPLQRLYLDGLLTQERSLRLLYPEEDIGFCYEDPDIDIGGGDFRGWSKTRRRTKFSPRVKVGSRFPHLQVSWWRRETGPPCVYSTIDLVAEHKRSFLILVPGSSGRAREVRDTLASLHEEVSFAVTTAFVNFGADSVDPRPGELFVEADWSKLEFDVGIEADKVLAVVVRPDGHVAAILKDPFRLTPYEVRTKLTDIGLAPTNTKRRSVSTAS</sequence>
<dbReference type="Proteomes" id="UP001472866">
    <property type="component" value="Chromosome 04"/>
</dbReference>
<keyword evidence="2" id="KW-0274">FAD</keyword>
<proteinExistence type="predicted"/>
<dbReference type="SUPFAM" id="SSF51905">
    <property type="entry name" value="FAD/NAD(P)-binding domain"/>
    <property type="match status" value="1"/>
</dbReference>
<dbReference type="GO" id="GO:0016709">
    <property type="term" value="F:oxidoreductase activity, acting on paired donors, with incorporation or reduction of molecular oxygen, NAD(P)H as one donor, and incorporation of one atom of oxygen"/>
    <property type="evidence" value="ECO:0007669"/>
    <property type="project" value="UniProtKB-ARBA"/>
</dbReference>
<dbReference type="PRINTS" id="PR00420">
    <property type="entry name" value="RNGMNOXGNASE"/>
</dbReference>
<dbReference type="Gene3D" id="3.40.30.120">
    <property type="match status" value="1"/>
</dbReference>
<feature type="domain" description="FAD-binding" evidence="3">
    <location>
        <begin position="53"/>
        <end position="410"/>
    </location>
</feature>
<keyword evidence="5" id="KW-1185">Reference proteome</keyword>
<evidence type="ECO:0000313" key="5">
    <source>
        <dbReference type="Proteomes" id="UP001472866"/>
    </source>
</evidence>
<keyword evidence="1" id="KW-0285">Flavoprotein</keyword>
<dbReference type="GO" id="GO:0006744">
    <property type="term" value="P:ubiquinone biosynthetic process"/>
    <property type="evidence" value="ECO:0007669"/>
    <property type="project" value="TreeGrafter"/>
</dbReference>